<reference evidence="2" key="1">
    <citation type="submission" date="2020-05" db="EMBL/GenBank/DDBJ databases">
        <title>Mycena genomes resolve the evolution of fungal bioluminescence.</title>
        <authorList>
            <person name="Tsai I.J."/>
        </authorList>
    </citation>
    <scope>NUCLEOTIDE SEQUENCE</scope>
    <source>
        <strain evidence="2">171206Taipei</strain>
    </source>
</reference>
<dbReference type="AlphaFoldDB" id="A0A8H6SJF8"/>
<organism evidence="2 3">
    <name type="scientific">Mycena indigotica</name>
    <dbReference type="NCBI Taxonomy" id="2126181"/>
    <lineage>
        <taxon>Eukaryota</taxon>
        <taxon>Fungi</taxon>
        <taxon>Dikarya</taxon>
        <taxon>Basidiomycota</taxon>
        <taxon>Agaricomycotina</taxon>
        <taxon>Agaricomycetes</taxon>
        <taxon>Agaricomycetidae</taxon>
        <taxon>Agaricales</taxon>
        <taxon>Marasmiineae</taxon>
        <taxon>Mycenaceae</taxon>
        <taxon>Mycena</taxon>
    </lineage>
</organism>
<evidence type="ECO:0000313" key="2">
    <source>
        <dbReference type="EMBL" id="KAF7299412.1"/>
    </source>
</evidence>
<protein>
    <submittedName>
        <fullName evidence="2">Uncharacterized protein</fullName>
    </submittedName>
</protein>
<dbReference type="RefSeq" id="XP_037218800.1">
    <property type="nucleotide sequence ID" value="XM_037365558.1"/>
</dbReference>
<dbReference type="GeneID" id="59348074"/>
<evidence type="ECO:0000256" key="1">
    <source>
        <dbReference type="SAM" id="MobiDB-lite"/>
    </source>
</evidence>
<name>A0A8H6SJF8_9AGAR</name>
<feature type="region of interest" description="Disordered" evidence="1">
    <location>
        <begin position="891"/>
        <end position="920"/>
    </location>
</feature>
<gene>
    <name evidence="2" type="ORF">MIND_00891000</name>
</gene>
<evidence type="ECO:0000313" key="3">
    <source>
        <dbReference type="Proteomes" id="UP000636479"/>
    </source>
</evidence>
<dbReference type="Proteomes" id="UP000636479">
    <property type="component" value="Unassembled WGS sequence"/>
</dbReference>
<sequence>MSTPSWGKQCPIHKHTSECVSLEEVSSTWVAFESLRLARHRVAVNHFWNLALECTEMEPRLKDSFRVQKPSEDTTLYDFICDILAKGEPAHILELRQWSDFRLGATISPSSSDGLRDVPNPTFSSFHGLFRGQIHLVLLRSIDRYVAKISHKAWETNDPGPSEIHGTDDSHFLCPSSSFVQASGTGKSRTCYEASRERCSFSLCLRESDRTVFSFPPADAQYRDALLSGIDTTSHETTHRHVAAHITALFKVLRLTLDKTDFTNWKKKHPDSSLSEYLHQLFTDDWSMTTPSNKKTELLSQVAQEAVAIATKFRAGSWRDMEGTCFNAAKDFLIELIATEPDACRRHKYAPGSESQGAEFIIFIDEAHTIANIDVATPYNLSDSERSQSALAIYERILRWLHGLPIFFVFLSTSSKVDRILTPLTKISSFREDSRHRVFPAITEIVGFDLTSQHVATGIIETKFTLKSLDSPELAVSFGRPLWFSLFETVAATADPTSHSPMRQVLHLAHEKMSLVADAKAEIRTTAILSWLSQRYLLRFDVTSSRGEKLANDLIQTYMRMVLAISEDRRQVMSVAPSEPVLVEVATQLLIHHKVDVPAILMQALSTALLAKGERGELVYRYLHLKAHDAVHQQRITAPLEMTNKFVFHRRVSFLAWCKMLFTDDAYAELMKSRPVQSDGNAQSFEDAFKNAWMFTSHFAQAQDSDVITLAQLYKCTFRGVALQCKDNQEAVDFVFGLIFAKEEDELINISKFAPVEFQIKNCVISIDIPPITRRITDPTHLCKQPTLTIVLQLGTGHGDVHALHQAARSTRKTIRFQHYDNHYQVVVTGLKAFRMSGEDELKQVTSLLDFRTTITGMPRMDITENRELQNNIGAGINMANIAHWGPVLDSDPKLKSEKRPLDGAHSEKVGSPKKRKETV</sequence>
<feature type="compositionally biased region" description="Basic and acidic residues" evidence="1">
    <location>
        <begin position="891"/>
        <end position="911"/>
    </location>
</feature>
<comment type="caution">
    <text evidence="2">The sequence shown here is derived from an EMBL/GenBank/DDBJ whole genome shotgun (WGS) entry which is preliminary data.</text>
</comment>
<accession>A0A8H6SJF8</accession>
<keyword evidence="3" id="KW-1185">Reference proteome</keyword>
<dbReference type="OrthoDB" id="3270019at2759"/>
<dbReference type="PANTHER" id="PTHR33266">
    <property type="entry name" value="CHROMOSOME 15, WHOLE GENOME SHOTGUN SEQUENCE"/>
    <property type="match status" value="1"/>
</dbReference>
<dbReference type="EMBL" id="JACAZF010000007">
    <property type="protein sequence ID" value="KAF7299412.1"/>
    <property type="molecule type" value="Genomic_DNA"/>
</dbReference>
<proteinExistence type="predicted"/>
<dbReference type="PANTHER" id="PTHR33266:SF1">
    <property type="entry name" value="F-BOX DOMAIN-CONTAINING PROTEIN"/>
    <property type="match status" value="1"/>
</dbReference>